<feature type="transmembrane region" description="Helical" evidence="9">
    <location>
        <begin position="382"/>
        <end position="405"/>
    </location>
</feature>
<evidence type="ECO:0000256" key="7">
    <source>
        <dbReference type="ARBA" id="ARBA00022989"/>
    </source>
</evidence>
<keyword evidence="8 9" id="KW-0472">Membrane</keyword>
<feature type="transmembrane region" description="Helical" evidence="9">
    <location>
        <begin position="87"/>
        <end position="107"/>
    </location>
</feature>
<dbReference type="AlphaFoldDB" id="A0A1Y2CQQ2"/>
<dbReference type="Proteomes" id="UP000193642">
    <property type="component" value="Unassembled WGS sequence"/>
</dbReference>
<dbReference type="InterPro" id="IPR004648">
    <property type="entry name" value="Oligpept_transpt"/>
</dbReference>
<dbReference type="EMBL" id="MCGO01000010">
    <property type="protein sequence ID" value="ORY49164.1"/>
    <property type="molecule type" value="Genomic_DNA"/>
</dbReference>
<feature type="transmembrane region" description="Helical" evidence="9">
    <location>
        <begin position="702"/>
        <end position="726"/>
    </location>
</feature>
<comment type="similarity">
    <text evidence="2">Belongs to the oligopeptide OPT transporter family.</text>
</comment>
<evidence type="ECO:0000256" key="5">
    <source>
        <dbReference type="ARBA" id="ARBA00022856"/>
    </source>
</evidence>
<keyword evidence="6" id="KW-0653">Protein transport</keyword>
<feature type="transmembrane region" description="Helical" evidence="9">
    <location>
        <begin position="619"/>
        <end position="637"/>
    </location>
</feature>
<feature type="transmembrane region" description="Helical" evidence="9">
    <location>
        <begin position="649"/>
        <end position="682"/>
    </location>
</feature>
<keyword evidence="3" id="KW-0813">Transport</keyword>
<feature type="transmembrane region" description="Helical" evidence="9">
    <location>
        <begin position="469"/>
        <end position="489"/>
    </location>
</feature>
<evidence type="ECO:0000256" key="8">
    <source>
        <dbReference type="ARBA" id="ARBA00023136"/>
    </source>
</evidence>
<dbReference type="OrthoDB" id="9986677at2759"/>
<feature type="transmembrane region" description="Helical" evidence="9">
    <location>
        <begin position="56"/>
        <end position="75"/>
    </location>
</feature>
<feature type="transmembrane region" description="Helical" evidence="9">
    <location>
        <begin position="501"/>
        <end position="521"/>
    </location>
</feature>
<dbReference type="InterPro" id="IPR004813">
    <property type="entry name" value="OPT"/>
</dbReference>
<dbReference type="Pfam" id="PF03169">
    <property type="entry name" value="OPT"/>
    <property type="match status" value="1"/>
</dbReference>
<keyword evidence="4 9" id="KW-0812">Transmembrane</keyword>
<evidence type="ECO:0000256" key="3">
    <source>
        <dbReference type="ARBA" id="ARBA00022448"/>
    </source>
</evidence>
<feature type="transmembrane region" description="Helical" evidence="9">
    <location>
        <begin position="443"/>
        <end position="463"/>
    </location>
</feature>
<evidence type="ECO:0000313" key="10">
    <source>
        <dbReference type="EMBL" id="ORY49164.1"/>
    </source>
</evidence>
<dbReference type="PANTHER" id="PTHR22601">
    <property type="entry name" value="ISP4 LIKE PROTEIN"/>
    <property type="match status" value="1"/>
</dbReference>
<feature type="transmembrane region" description="Helical" evidence="9">
    <location>
        <begin position="277"/>
        <end position="299"/>
    </location>
</feature>
<evidence type="ECO:0000256" key="9">
    <source>
        <dbReference type="SAM" id="Phobius"/>
    </source>
</evidence>
<sequence>MTTTDQIAAEKNQQIEDLKHAHPELEDDVEVDDIKEVEERIDFIVPQTDDPSTPAFTFRSVLLGTFWVVILSFANTSLSFRTAAFTVGANIALILSYPMGLFLAAVLPKSIPVLNPGPFSLKEHVCIYIMASCGGVPYGIDNVVAQIMPDLMGNTDITFFQSLSFVFVTQFLGYGLSGLTRRFLVRPTAMWWPSTMSTIALFTSFHKVESGEVVGNRYTMSRFKFFWLAFIGMGIWAWVPSFMAPVLQAVALSCLIGGRGNAGPGVLTKFNTVAGSVYNGIGLFGLTFDWTYIGSYWYYFFQWILAPVMYLNDVWGLNEKITEDPYNGVPLLNTPHLFVGAKNGTKKQGSRVSPRFFFDKTKNYDLNVTAYNDVAPVYITSFFALVYGCSFLSITAAISHVALWYGKDIYRQAMNAFRQVRDEVDSLDKHVKMMEAYPDVPDWAYLAFLAVVTVAALLVSIFTPFNMPWWAIFFNIFLVAICILPFGIVPAITGFSLYLNVLTEFVIGLMIPGQTVAVMAFKSWGTNNLIQALALTADLKLGQYLHIPPYAMVFAQFWGTFCNAIVATAASYFMMFQNKSLLTKPEWRYNGYQTFYSAGGIWGAIGPQRFFGIGSLYEGLLWCFLIGAVAPFLPWLANKYIYKSKYWHMLNFSIFFSIGSAGYPQVFIVVPLVLAFVSQYLFIKNREFYQKYLYVMGAAFDGSAGFVSLMVSLLGFANVAFPIWALNPNADGVKIKMDYYCYPGASYDEYDCSFYLAQGLTEKDDGTPCKA</sequence>
<gene>
    <name evidence="10" type="ORF">BCR33DRAFT_714200</name>
</gene>
<dbReference type="GO" id="GO:0015031">
    <property type="term" value="P:protein transport"/>
    <property type="evidence" value="ECO:0007669"/>
    <property type="project" value="UniProtKB-KW"/>
</dbReference>
<comment type="subcellular location">
    <subcellularLocation>
        <location evidence="1">Membrane</location>
        <topology evidence="1">Multi-pass membrane protein</topology>
    </subcellularLocation>
</comment>
<name>A0A1Y2CQQ2_9FUNG</name>
<dbReference type="NCBIfam" id="TIGR00728">
    <property type="entry name" value="OPT_sfam"/>
    <property type="match status" value="2"/>
</dbReference>
<organism evidence="10 11">
    <name type="scientific">Rhizoclosmatium globosum</name>
    <dbReference type="NCBI Taxonomy" id="329046"/>
    <lineage>
        <taxon>Eukaryota</taxon>
        <taxon>Fungi</taxon>
        <taxon>Fungi incertae sedis</taxon>
        <taxon>Chytridiomycota</taxon>
        <taxon>Chytridiomycota incertae sedis</taxon>
        <taxon>Chytridiomycetes</taxon>
        <taxon>Chytridiales</taxon>
        <taxon>Chytriomycetaceae</taxon>
        <taxon>Rhizoclosmatium</taxon>
    </lineage>
</organism>
<keyword evidence="5" id="KW-0571">Peptide transport</keyword>
<feature type="transmembrane region" description="Helical" evidence="9">
    <location>
        <begin position="594"/>
        <end position="613"/>
    </location>
</feature>
<feature type="transmembrane region" description="Helical" evidence="9">
    <location>
        <begin position="225"/>
        <end position="256"/>
    </location>
</feature>
<proteinExistence type="inferred from homology"/>
<feature type="transmembrane region" description="Helical" evidence="9">
    <location>
        <begin position="157"/>
        <end position="176"/>
    </location>
</feature>
<comment type="caution">
    <text evidence="10">The sequence shown here is derived from an EMBL/GenBank/DDBJ whole genome shotgun (WGS) entry which is preliminary data.</text>
</comment>
<keyword evidence="11" id="KW-1185">Reference proteome</keyword>
<feature type="transmembrane region" description="Helical" evidence="9">
    <location>
        <begin position="550"/>
        <end position="573"/>
    </location>
</feature>
<dbReference type="GO" id="GO:0016020">
    <property type="term" value="C:membrane"/>
    <property type="evidence" value="ECO:0007669"/>
    <property type="project" value="UniProtKB-SubCell"/>
</dbReference>
<dbReference type="GO" id="GO:0035673">
    <property type="term" value="F:oligopeptide transmembrane transporter activity"/>
    <property type="evidence" value="ECO:0007669"/>
    <property type="project" value="InterPro"/>
</dbReference>
<evidence type="ECO:0000256" key="6">
    <source>
        <dbReference type="ARBA" id="ARBA00022927"/>
    </source>
</evidence>
<evidence type="ECO:0000313" key="11">
    <source>
        <dbReference type="Proteomes" id="UP000193642"/>
    </source>
</evidence>
<keyword evidence="7 9" id="KW-1133">Transmembrane helix</keyword>
<evidence type="ECO:0000256" key="4">
    <source>
        <dbReference type="ARBA" id="ARBA00022692"/>
    </source>
</evidence>
<accession>A0A1Y2CQQ2</accession>
<evidence type="ECO:0000256" key="1">
    <source>
        <dbReference type="ARBA" id="ARBA00004141"/>
    </source>
</evidence>
<reference evidence="10 11" key="1">
    <citation type="submission" date="2016-07" db="EMBL/GenBank/DDBJ databases">
        <title>Pervasive Adenine N6-methylation of Active Genes in Fungi.</title>
        <authorList>
            <consortium name="DOE Joint Genome Institute"/>
            <person name="Mondo S.J."/>
            <person name="Dannebaum R.O."/>
            <person name="Kuo R.C."/>
            <person name="Labutti K."/>
            <person name="Haridas S."/>
            <person name="Kuo A."/>
            <person name="Salamov A."/>
            <person name="Ahrendt S.R."/>
            <person name="Lipzen A."/>
            <person name="Sullivan W."/>
            <person name="Andreopoulos W.B."/>
            <person name="Clum A."/>
            <person name="Lindquist E."/>
            <person name="Daum C."/>
            <person name="Ramamoorthy G.K."/>
            <person name="Gryganskyi A."/>
            <person name="Culley D."/>
            <person name="Magnuson J.K."/>
            <person name="James T.Y."/>
            <person name="O'Malley M.A."/>
            <person name="Stajich J.E."/>
            <person name="Spatafora J.W."/>
            <person name="Visel A."/>
            <person name="Grigoriev I.V."/>
        </authorList>
    </citation>
    <scope>NUCLEOTIDE SEQUENCE [LARGE SCALE GENOMIC DNA]</scope>
    <source>
        <strain evidence="10 11">JEL800</strain>
    </source>
</reference>
<evidence type="ECO:0000256" key="2">
    <source>
        <dbReference type="ARBA" id="ARBA00008807"/>
    </source>
</evidence>
<protein>
    <submittedName>
        <fullName evidence="10">OPT superfamily oligopeptide transporter</fullName>
    </submittedName>
</protein>